<feature type="region of interest" description="Disordered" evidence="1">
    <location>
        <begin position="89"/>
        <end position="112"/>
    </location>
</feature>
<organism evidence="3 4">
    <name type="scientific">Hypholoma sublateritium (strain FD-334 SS-4)</name>
    <dbReference type="NCBI Taxonomy" id="945553"/>
    <lineage>
        <taxon>Eukaryota</taxon>
        <taxon>Fungi</taxon>
        <taxon>Dikarya</taxon>
        <taxon>Basidiomycota</taxon>
        <taxon>Agaricomycotina</taxon>
        <taxon>Agaricomycetes</taxon>
        <taxon>Agaricomycetidae</taxon>
        <taxon>Agaricales</taxon>
        <taxon>Agaricineae</taxon>
        <taxon>Strophariaceae</taxon>
        <taxon>Hypholoma</taxon>
    </lineage>
</organism>
<evidence type="ECO:0000256" key="2">
    <source>
        <dbReference type="SAM" id="Phobius"/>
    </source>
</evidence>
<evidence type="ECO:0000256" key="1">
    <source>
        <dbReference type="SAM" id="MobiDB-lite"/>
    </source>
</evidence>
<feature type="compositionally biased region" description="Basic and acidic residues" evidence="1">
    <location>
        <begin position="103"/>
        <end position="112"/>
    </location>
</feature>
<evidence type="ECO:0000313" key="3">
    <source>
        <dbReference type="EMBL" id="KJA22687.1"/>
    </source>
</evidence>
<dbReference type="OrthoDB" id="3049734at2759"/>
<reference evidence="4" key="1">
    <citation type="submission" date="2014-04" db="EMBL/GenBank/DDBJ databases">
        <title>Evolutionary Origins and Diversification of the Mycorrhizal Mutualists.</title>
        <authorList>
            <consortium name="DOE Joint Genome Institute"/>
            <consortium name="Mycorrhizal Genomics Consortium"/>
            <person name="Kohler A."/>
            <person name="Kuo A."/>
            <person name="Nagy L.G."/>
            <person name="Floudas D."/>
            <person name="Copeland A."/>
            <person name="Barry K.W."/>
            <person name="Cichocki N."/>
            <person name="Veneault-Fourrey C."/>
            <person name="LaButti K."/>
            <person name="Lindquist E.A."/>
            <person name="Lipzen A."/>
            <person name="Lundell T."/>
            <person name="Morin E."/>
            <person name="Murat C."/>
            <person name="Riley R."/>
            <person name="Ohm R."/>
            <person name="Sun H."/>
            <person name="Tunlid A."/>
            <person name="Henrissat B."/>
            <person name="Grigoriev I.V."/>
            <person name="Hibbett D.S."/>
            <person name="Martin F."/>
        </authorList>
    </citation>
    <scope>NUCLEOTIDE SEQUENCE [LARGE SCALE GENOMIC DNA]</scope>
    <source>
        <strain evidence="4">FD-334 SS-4</strain>
    </source>
</reference>
<keyword evidence="2" id="KW-0812">Transmembrane</keyword>
<name>A0A0D2L6U5_HYPSF</name>
<dbReference type="EMBL" id="KN817548">
    <property type="protein sequence ID" value="KJA22687.1"/>
    <property type="molecule type" value="Genomic_DNA"/>
</dbReference>
<keyword evidence="2" id="KW-1133">Transmembrane helix</keyword>
<dbReference type="Proteomes" id="UP000054270">
    <property type="component" value="Unassembled WGS sequence"/>
</dbReference>
<keyword evidence="2" id="KW-0472">Membrane</keyword>
<proteinExistence type="predicted"/>
<dbReference type="AlphaFoldDB" id="A0A0D2L6U5"/>
<sequence length="112" mass="12382">MPHSYESLATTADEEAERKFLVEPGEDFTAHNARAPSKKFMVLAYALLILTILLAGANLATSLRIRGFMKRHNGPIDALPRPDIFVGLPEMPQTGRHKVPVTHVHENSPENA</sequence>
<accession>A0A0D2L6U5</accession>
<evidence type="ECO:0000313" key="4">
    <source>
        <dbReference type="Proteomes" id="UP000054270"/>
    </source>
</evidence>
<feature type="transmembrane region" description="Helical" evidence="2">
    <location>
        <begin position="42"/>
        <end position="61"/>
    </location>
</feature>
<gene>
    <name evidence="3" type="ORF">HYPSUDRAFT_40779</name>
</gene>
<protein>
    <submittedName>
        <fullName evidence="3">Uncharacterized protein</fullName>
    </submittedName>
</protein>
<keyword evidence="4" id="KW-1185">Reference proteome</keyword>